<sequence length="73" mass="8453">MRAFEYLKSLPRSWLPKTVERGILPPSNSDLKRWLRMSAVIINGTKPKAQDEIEFPITELVFFSKGTRKTTMV</sequence>
<gene>
    <name evidence="1" type="ORF">LCGC14_2717770</name>
</gene>
<name>A0A0F8ZYN5_9ZZZZ</name>
<organism evidence="1">
    <name type="scientific">marine sediment metagenome</name>
    <dbReference type="NCBI Taxonomy" id="412755"/>
    <lineage>
        <taxon>unclassified sequences</taxon>
        <taxon>metagenomes</taxon>
        <taxon>ecological metagenomes</taxon>
    </lineage>
</organism>
<proteinExistence type="predicted"/>
<evidence type="ECO:0000313" key="1">
    <source>
        <dbReference type="EMBL" id="KKK90960.1"/>
    </source>
</evidence>
<protein>
    <submittedName>
        <fullName evidence="1">Uncharacterized protein</fullName>
    </submittedName>
</protein>
<comment type="caution">
    <text evidence="1">The sequence shown here is derived from an EMBL/GenBank/DDBJ whole genome shotgun (WGS) entry which is preliminary data.</text>
</comment>
<dbReference type="EMBL" id="LAZR01048866">
    <property type="protein sequence ID" value="KKK90960.1"/>
    <property type="molecule type" value="Genomic_DNA"/>
</dbReference>
<accession>A0A0F8ZYN5</accession>
<dbReference type="AlphaFoldDB" id="A0A0F8ZYN5"/>
<reference evidence="1" key="1">
    <citation type="journal article" date="2015" name="Nature">
        <title>Complex archaea that bridge the gap between prokaryotes and eukaryotes.</title>
        <authorList>
            <person name="Spang A."/>
            <person name="Saw J.H."/>
            <person name="Jorgensen S.L."/>
            <person name="Zaremba-Niedzwiedzka K."/>
            <person name="Martijn J."/>
            <person name="Lind A.E."/>
            <person name="van Eijk R."/>
            <person name="Schleper C."/>
            <person name="Guy L."/>
            <person name="Ettema T.J."/>
        </authorList>
    </citation>
    <scope>NUCLEOTIDE SEQUENCE</scope>
</reference>